<keyword evidence="4" id="KW-1185">Reference proteome</keyword>
<feature type="domain" description="XdhC Rossmann" evidence="2">
    <location>
        <begin position="170"/>
        <end position="312"/>
    </location>
</feature>
<dbReference type="Pfam" id="PF02625">
    <property type="entry name" value="XdhC_CoxI"/>
    <property type="match status" value="1"/>
</dbReference>
<feature type="domain" description="XdhC- CoxI" evidence="1">
    <location>
        <begin position="17"/>
        <end position="71"/>
    </location>
</feature>
<reference evidence="3" key="1">
    <citation type="journal article" date="2014" name="Int. J. Syst. Evol. Microbiol.">
        <title>Complete genome sequence of Corynebacterium casei LMG S-19264T (=DSM 44701T), isolated from a smear-ripened cheese.</title>
        <authorList>
            <consortium name="US DOE Joint Genome Institute (JGI-PGF)"/>
            <person name="Walter F."/>
            <person name="Albersmeier A."/>
            <person name="Kalinowski J."/>
            <person name="Ruckert C."/>
        </authorList>
    </citation>
    <scope>NUCLEOTIDE SEQUENCE</scope>
    <source>
        <strain evidence="3">VKM B-2935</strain>
    </source>
</reference>
<dbReference type="AlphaFoldDB" id="A0A9W6K7Y6"/>
<reference evidence="3" key="2">
    <citation type="submission" date="2023-01" db="EMBL/GenBank/DDBJ databases">
        <authorList>
            <person name="Sun Q."/>
            <person name="Evtushenko L."/>
        </authorList>
    </citation>
    <scope>NUCLEOTIDE SEQUENCE</scope>
    <source>
        <strain evidence="3">VKM B-2935</strain>
    </source>
</reference>
<accession>A0A9W6K7Y6</accession>
<protein>
    <recommendedName>
        <fullName evidence="5">Xanthine dehydrogenase accessory factor</fullName>
    </recommendedName>
</protein>
<dbReference type="InterPro" id="IPR052698">
    <property type="entry name" value="MoCofactor_Util/Proc"/>
</dbReference>
<dbReference type="Gene3D" id="3.40.50.720">
    <property type="entry name" value="NAD(P)-binding Rossmann-like Domain"/>
    <property type="match status" value="1"/>
</dbReference>
<dbReference type="PANTHER" id="PTHR30388:SF4">
    <property type="entry name" value="MOLYBDENUM COFACTOR INSERTION CHAPERONE PAOD"/>
    <property type="match status" value="1"/>
</dbReference>
<evidence type="ECO:0008006" key="5">
    <source>
        <dbReference type="Google" id="ProtNLM"/>
    </source>
</evidence>
<dbReference type="EMBL" id="BSFN01000011">
    <property type="protein sequence ID" value="GLK90467.1"/>
    <property type="molecule type" value="Genomic_DNA"/>
</dbReference>
<dbReference type="Proteomes" id="UP001143328">
    <property type="component" value="Unassembled WGS sequence"/>
</dbReference>
<dbReference type="InterPro" id="IPR003777">
    <property type="entry name" value="XdhC_CoxI"/>
</dbReference>
<evidence type="ECO:0000313" key="3">
    <source>
        <dbReference type="EMBL" id="GLK90467.1"/>
    </source>
</evidence>
<name>A0A9W6K7Y6_9PSED</name>
<evidence type="ECO:0000313" key="4">
    <source>
        <dbReference type="Proteomes" id="UP001143328"/>
    </source>
</evidence>
<proteinExistence type="predicted"/>
<evidence type="ECO:0000259" key="1">
    <source>
        <dbReference type="Pfam" id="PF02625"/>
    </source>
</evidence>
<organism evidence="3 4">
    <name type="scientific">Pseudomonas turukhanskensis</name>
    <dbReference type="NCBI Taxonomy" id="1806536"/>
    <lineage>
        <taxon>Bacteria</taxon>
        <taxon>Pseudomonadati</taxon>
        <taxon>Pseudomonadota</taxon>
        <taxon>Gammaproteobacteria</taxon>
        <taxon>Pseudomonadales</taxon>
        <taxon>Pseudomonadaceae</taxon>
        <taxon>Pseudomonas</taxon>
    </lineage>
</organism>
<gene>
    <name evidence="3" type="ORF">GCM10017655_35310</name>
</gene>
<dbReference type="PANTHER" id="PTHR30388">
    <property type="entry name" value="ALDEHYDE OXIDOREDUCTASE MOLYBDENUM COFACTOR ASSEMBLY PROTEIN"/>
    <property type="match status" value="1"/>
</dbReference>
<evidence type="ECO:0000259" key="2">
    <source>
        <dbReference type="Pfam" id="PF13478"/>
    </source>
</evidence>
<sequence length="341" mass="36155">MSMQSLDLQVCRQARDWLWEGQGVWLCTVLHTFGSAPRGPGAMLVALASGELKGSLSGGCVEEDFIARLMAGGFDPVNQVVRYGDGGLAPTRALPCGGVLDILLEYLPAGGEANTHLAALEQALDGGELLTRSVTLGGQQRHISPGSMGQERVQRDGAQVLIRLGAVQKLLLAGWSPVAEYCATFALALGFEVVLCEPRSEVLETVELPGVEVIEVLPAVYIANGGCHRATAVVALTHDPRLDDLTLMEAVRTEAFYIGAMGSHRTSDKRRERLARVGGLAEPALQRLHAPIGLHLGSKTPAEIAIAVIADILRVANGISPGQLAASLTPRGIQRQMALQR</sequence>
<dbReference type="InterPro" id="IPR027051">
    <property type="entry name" value="XdhC_Rossmann_dom"/>
</dbReference>
<comment type="caution">
    <text evidence="3">The sequence shown here is derived from an EMBL/GenBank/DDBJ whole genome shotgun (WGS) entry which is preliminary data.</text>
</comment>
<dbReference type="Pfam" id="PF13478">
    <property type="entry name" value="XdhC_C"/>
    <property type="match status" value="1"/>
</dbReference>